<dbReference type="AlphaFoldDB" id="A0A2V0PJC8"/>
<dbReference type="PANTHER" id="PTHR11011:SF45">
    <property type="entry name" value="FATTY ACYL-COA REDUCTASE CG8306-RELATED"/>
    <property type="match status" value="1"/>
</dbReference>
<dbReference type="InterPro" id="IPR036291">
    <property type="entry name" value="NAD(P)-bd_dom_sf"/>
</dbReference>
<feature type="compositionally biased region" description="Low complexity" evidence="2">
    <location>
        <begin position="410"/>
        <end position="424"/>
    </location>
</feature>
<dbReference type="PANTHER" id="PTHR11011">
    <property type="entry name" value="MALE STERILITY PROTEIN 2-RELATED"/>
    <property type="match status" value="1"/>
</dbReference>
<protein>
    <recommendedName>
        <fullName evidence="1">Fatty acyl-CoA reductase</fullName>
        <ecNumber evidence="1">1.2.1.84</ecNumber>
    </recommendedName>
</protein>
<dbReference type="Pfam" id="PF07993">
    <property type="entry name" value="NAD_binding_4"/>
    <property type="match status" value="1"/>
</dbReference>
<keyword evidence="5" id="KW-1185">Reference proteome</keyword>
<organism evidence="4 5">
    <name type="scientific">Raphidocelis subcapitata</name>
    <dbReference type="NCBI Taxonomy" id="307507"/>
    <lineage>
        <taxon>Eukaryota</taxon>
        <taxon>Viridiplantae</taxon>
        <taxon>Chlorophyta</taxon>
        <taxon>core chlorophytes</taxon>
        <taxon>Chlorophyceae</taxon>
        <taxon>CS clade</taxon>
        <taxon>Sphaeropleales</taxon>
        <taxon>Selenastraceae</taxon>
        <taxon>Raphidocelis</taxon>
    </lineage>
</organism>
<keyword evidence="1" id="KW-0444">Lipid biosynthesis</keyword>
<dbReference type="Gene3D" id="3.40.50.720">
    <property type="entry name" value="NAD(P)-binding Rossmann-like Domain"/>
    <property type="match status" value="1"/>
</dbReference>
<dbReference type="InterPro" id="IPR026055">
    <property type="entry name" value="FAR"/>
</dbReference>
<comment type="function">
    <text evidence="1">Catalyzes the reduction of fatty acyl-CoA to fatty alcohols.</text>
</comment>
<dbReference type="STRING" id="307507.A0A2V0PJC8"/>
<dbReference type="FunCoup" id="A0A2V0PJC8">
    <property type="interactions" value="291"/>
</dbReference>
<feature type="region of interest" description="Disordered" evidence="2">
    <location>
        <begin position="399"/>
        <end position="448"/>
    </location>
</feature>
<keyword evidence="1" id="KW-0560">Oxidoreductase</keyword>
<sequence>MDLPATLDAWGSPARAAGEPAPGRFSIKQQFAGATVFLTGATGYIGGLVLESMLRTTEVARVFVLLRGKKSQSAQQRCDKLLQGPTFHLVRDKPEILAKVVAVAGDLSEPGLGLSAADAEALAEQVDILIHSAADIRLEAPIQETVRANYVGTKRVVELALQLRRLRSMVHVSTAYVNINQPAHTTLHERIYPLSIGEVEVDGETIAEELLSLSERDANWRGQFYTRLWGFPNTYCLGKHLAEQMVYRVQKTTGLPIAILRPSLVTGVAGLPWPGYCGNYAGPSGMGAAVAIGFFPALTSHGIRPFSVWDAVPGDLVASAILATAAAAAAGLQRDIARTTGSGAWERGGPGGARGALSGPPAFVAPPLVGGGGLAKGGRDMSFVSAFTDDTALGLIAAGSTGGAGGSGPGSSSRSSGGDASDMSPTARSGASDDVVGDLGLHADQPAKGGGAAAAAAAKGAAKPAPVRAGGGAGAAPRVRPPQPLIIVHATTGTTYPATMFEAYNTAVDFLKATGSPVSILAGGMRWLPYMSATREPDMRLVRFWVMYNWIKVTAVCFLLRLFGLTKAAHKLSVGFQQWAMNNHPKNDTQLLFACAALRELHARIEPAERRDYLLTFEPPRQGARDEEELEHPQARIGWRQYSINCMAGIMRMLTGANVPNKVAVPGRPGEFIEHQYMHIR</sequence>
<evidence type="ECO:0000256" key="2">
    <source>
        <dbReference type="SAM" id="MobiDB-lite"/>
    </source>
</evidence>
<evidence type="ECO:0000259" key="3">
    <source>
        <dbReference type="Pfam" id="PF07993"/>
    </source>
</evidence>
<proteinExistence type="inferred from homology"/>
<comment type="similarity">
    <text evidence="1">Belongs to the fatty acyl-CoA reductase family.</text>
</comment>
<reference evidence="4 5" key="1">
    <citation type="journal article" date="2018" name="Sci. Rep.">
        <title>Raphidocelis subcapitata (=Pseudokirchneriella subcapitata) provides an insight into genome evolution and environmental adaptations in the Sphaeropleales.</title>
        <authorList>
            <person name="Suzuki S."/>
            <person name="Yamaguchi H."/>
            <person name="Nakajima N."/>
            <person name="Kawachi M."/>
        </authorList>
    </citation>
    <scope>NUCLEOTIDE SEQUENCE [LARGE SCALE GENOMIC DNA]</scope>
    <source>
        <strain evidence="4 5">NIES-35</strain>
    </source>
</reference>
<name>A0A2V0PJC8_9CHLO</name>
<dbReference type="GO" id="GO:0035336">
    <property type="term" value="P:long-chain fatty-acyl-CoA metabolic process"/>
    <property type="evidence" value="ECO:0007669"/>
    <property type="project" value="TreeGrafter"/>
</dbReference>
<dbReference type="EC" id="1.2.1.84" evidence="1"/>
<dbReference type="InParanoid" id="A0A2V0PJC8"/>
<keyword evidence="1" id="KW-0521">NADP</keyword>
<gene>
    <name evidence="4" type="ORF">Rsub_11121</name>
</gene>
<dbReference type="InterPro" id="IPR013120">
    <property type="entry name" value="FAR_NAD-bd"/>
</dbReference>
<dbReference type="EMBL" id="BDRX01000114">
    <property type="protein sequence ID" value="GBF98010.1"/>
    <property type="molecule type" value="Genomic_DNA"/>
</dbReference>
<dbReference type="Proteomes" id="UP000247498">
    <property type="component" value="Unassembled WGS sequence"/>
</dbReference>
<keyword evidence="1" id="KW-0443">Lipid metabolism</keyword>
<evidence type="ECO:0000256" key="1">
    <source>
        <dbReference type="RuleBase" id="RU363097"/>
    </source>
</evidence>
<evidence type="ECO:0000313" key="4">
    <source>
        <dbReference type="EMBL" id="GBF98010.1"/>
    </source>
</evidence>
<evidence type="ECO:0000313" key="5">
    <source>
        <dbReference type="Proteomes" id="UP000247498"/>
    </source>
</evidence>
<feature type="domain" description="Thioester reductase (TE)" evidence="3">
    <location>
        <begin position="38"/>
        <end position="321"/>
    </location>
</feature>
<dbReference type="SUPFAM" id="SSF51735">
    <property type="entry name" value="NAD(P)-binding Rossmann-fold domains"/>
    <property type="match status" value="1"/>
</dbReference>
<feature type="compositionally biased region" description="Gly residues" evidence="2">
    <location>
        <begin position="400"/>
        <end position="409"/>
    </location>
</feature>
<dbReference type="OrthoDB" id="1679203at2759"/>
<comment type="catalytic activity">
    <reaction evidence="1">
        <text>a long-chain fatty acyl-CoA + 2 NADPH + 2 H(+) = a long-chain primary fatty alcohol + 2 NADP(+) + CoA</text>
        <dbReference type="Rhea" id="RHEA:52716"/>
        <dbReference type="ChEBI" id="CHEBI:15378"/>
        <dbReference type="ChEBI" id="CHEBI:57287"/>
        <dbReference type="ChEBI" id="CHEBI:57783"/>
        <dbReference type="ChEBI" id="CHEBI:58349"/>
        <dbReference type="ChEBI" id="CHEBI:77396"/>
        <dbReference type="ChEBI" id="CHEBI:83139"/>
        <dbReference type="EC" id="1.2.1.84"/>
    </reaction>
</comment>
<dbReference type="GO" id="GO:0080019">
    <property type="term" value="F:alcohol-forming very long-chain fatty acyl-CoA reductase activity"/>
    <property type="evidence" value="ECO:0007669"/>
    <property type="project" value="InterPro"/>
</dbReference>
<accession>A0A2V0PJC8</accession>
<dbReference type="GO" id="GO:0102965">
    <property type="term" value="F:alcohol-forming long-chain fatty acyl-CoA reductase activity"/>
    <property type="evidence" value="ECO:0007669"/>
    <property type="project" value="UniProtKB-EC"/>
</dbReference>
<comment type="caution">
    <text evidence="4">The sequence shown here is derived from an EMBL/GenBank/DDBJ whole genome shotgun (WGS) entry which is preliminary data.</text>
</comment>